<reference evidence="7" key="1">
    <citation type="journal article" date="2020" name="ISME J.">
        <title>Gammaproteobacteria mediating utilization of methyl-, sulfur- and petroleum organic compounds in deep ocean hydrothermal plumes.</title>
        <authorList>
            <person name="Zhou Z."/>
            <person name="Liu Y."/>
            <person name="Pan J."/>
            <person name="Cron B.R."/>
            <person name="Toner B.M."/>
            <person name="Anantharaman K."/>
            <person name="Breier J.A."/>
            <person name="Dick G.J."/>
            <person name="Li M."/>
        </authorList>
    </citation>
    <scope>NUCLEOTIDE SEQUENCE</scope>
    <source>
        <strain evidence="7">SZUA-1515</strain>
    </source>
</reference>
<dbReference type="EC" id="5.4.99.25" evidence="5"/>
<dbReference type="InterPro" id="IPR004114">
    <property type="entry name" value="THUMP_dom"/>
</dbReference>
<feature type="domain" description="THUMP" evidence="6">
    <location>
        <begin position="74"/>
        <end position="197"/>
    </location>
</feature>
<dbReference type="FunFam" id="3.30.70.2510:FF:000001">
    <property type="entry name" value="tRNA pseudouridine synthase Pus10"/>
    <property type="match status" value="1"/>
</dbReference>
<evidence type="ECO:0000313" key="8">
    <source>
        <dbReference type="Proteomes" id="UP000608579"/>
    </source>
</evidence>
<dbReference type="SUPFAM" id="SSF55120">
    <property type="entry name" value="Pseudouridine synthase"/>
    <property type="match status" value="1"/>
</dbReference>
<dbReference type="HAMAP" id="MF_01893">
    <property type="entry name" value="Pus10_arch"/>
    <property type="match status" value="1"/>
</dbReference>
<dbReference type="PANTHER" id="PTHR21568">
    <property type="entry name" value="TRNA PSEUDOURIDINE SYNTHASE PUS10"/>
    <property type="match status" value="1"/>
</dbReference>
<name>A0A832ZW31_CALS0</name>
<dbReference type="Proteomes" id="UP000608579">
    <property type="component" value="Unassembled WGS sequence"/>
</dbReference>
<dbReference type="Gene3D" id="3.30.70.3190">
    <property type="match status" value="1"/>
</dbReference>
<dbReference type="NCBIfam" id="TIGR01213">
    <property type="entry name" value="pseudo_Pus10arc"/>
    <property type="match status" value="1"/>
</dbReference>
<dbReference type="EMBL" id="DQVM01000056">
    <property type="protein sequence ID" value="HIQ29511.1"/>
    <property type="molecule type" value="Genomic_DNA"/>
</dbReference>
<dbReference type="InterPro" id="IPR039894">
    <property type="entry name" value="Pus10-like"/>
</dbReference>
<sequence>MSFDILGKAVELLISYPLCDYCLGRQFARLGYGLSNRQRGEALKTTIAMLIHSWVEEGEELEKAKEIAANGGLNAVIQVLEKKTGEKLVGRECTLCSGLLSEERFEELAGRIARELKTYEFRTFLTGAVVPPAIREAEDRIRSGLNIATGEDIKNDITRGVGRRVAELTGAKVEYLNPDITILVDYFNSTFQLQVNPVFIYGVYLKHKRFIPQTIWFCRRCWGRGCSSCNYTGREYETSVSELVGVPAMEYFEALDYKFHAAGREDVDALVEGTGRPFVLELKHPRKRLLDLKRLEELINSRSAGVVEVRELRFSSRRELRELKAMSPRASKTYVAEVVFSSPVEASKLAEVEERFRNVTIEQRTPKRVLRRRSDRVRNKLLHEVKVLEHSGNRVVFRIRTQGGLYVKELIDGDNGRTRPSISELLGAEPEQIKLTVVEVEHKLIQEQQLSSGA</sequence>
<comment type="similarity">
    <text evidence="1 5">Belongs to the pseudouridine synthase Pus10 family.</text>
</comment>
<gene>
    <name evidence="5" type="primary">pus10</name>
    <name evidence="7" type="ORF">EYH45_02995</name>
</gene>
<evidence type="ECO:0000256" key="4">
    <source>
        <dbReference type="ARBA" id="ARBA00023235"/>
    </source>
</evidence>
<comment type="catalytic activity">
    <reaction evidence="5">
        <text>uridine(55) in tRNA = pseudouridine(55) in tRNA</text>
        <dbReference type="Rhea" id="RHEA:42532"/>
        <dbReference type="Rhea" id="RHEA-COMP:10101"/>
        <dbReference type="Rhea" id="RHEA-COMP:10102"/>
        <dbReference type="ChEBI" id="CHEBI:65314"/>
        <dbReference type="ChEBI" id="CHEBI:65315"/>
        <dbReference type="EC" id="5.4.99.25"/>
    </reaction>
</comment>
<feature type="binding site" evidence="5">
    <location>
        <position position="406"/>
    </location>
    <ligand>
        <name>substrate</name>
    </ligand>
</feature>
<comment type="caution">
    <text evidence="7">The sequence shown here is derived from an EMBL/GenBank/DDBJ whole genome shotgun (WGS) entry which is preliminary data.</text>
</comment>
<dbReference type="GO" id="GO:0160148">
    <property type="term" value="F:tRNA pseudouridine(55) synthase activity"/>
    <property type="evidence" value="ECO:0007669"/>
    <property type="project" value="UniProtKB-EC"/>
</dbReference>
<dbReference type="Gene3D" id="3.30.70.2510">
    <property type="match status" value="1"/>
</dbReference>
<comment type="catalytic activity">
    <reaction evidence="5">
        <text>uridine(54) in tRNA = pseudouridine(54) in tRNA</text>
        <dbReference type="Rhea" id="RHEA:57876"/>
        <dbReference type="Rhea" id="RHEA-COMP:10193"/>
        <dbReference type="Rhea" id="RHEA-COMP:14141"/>
        <dbReference type="ChEBI" id="CHEBI:65314"/>
        <dbReference type="ChEBI" id="CHEBI:65315"/>
    </reaction>
</comment>
<dbReference type="PANTHER" id="PTHR21568:SF0">
    <property type="entry name" value="TRNA PSEUDOURIDINE SYNTHASE PUS10"/>
    <property type="match status" value="1"/>
</dbReference>
<proteinExistence type="inferred from homology"/>
<evidence type="ECO:0000313" key="7">
    <source>
        <dbReference type="EMBL" id="HIQ29511.1"/>
    </source>
</evidence>
<evidence type="ECO:0000259" key="6">
    <source>
        <dbReference type="PROSITE" id="PS51165"/>
    </source>
</evidence>
<keyword evidence="2 5" id="KW-0819">tRNA processing</keyword>
<accession>A0A832ZW31</accession>
<dbReference type="InterPro" id="IPR020103">
    <property type="entry name" value="PsdUridine_synth_cat_dom_sf"/>
</dbReference>
<evidence type="ECO:0000256" key="5">
    <source>
        <dbReference type="HAMAP-Rule" id="MF_01893"/>
    </source>
</evidence>
<dbReference type="Pfam" id="PF21238">
    <property type="entry name" value="Pus10_C"/>
    <property type="match status" value="1"/>
</dbReference>
<organism evidence="7 8">
    <name type="scientific">Caldiarchaeum subterraneum</name>
    <dbReference type="NCBI Taxonomy" id="311458"/>
    <lineage>
        <taxon>Archaea</taxon>
        <taxon>Nitrososphaerota</taxon>
        <taxon>Candidatus Caldarchaeales</taxon>
        <taxon>Candidatus Caldarchaeaceae</taxon>
        <taxon>Candidatus Caldarchaeum</taxon>
    </lineage>
</organism>
<evidence type="ECO:0000256" key="2">
    <source>
        <dbReference type="ARBA" id="ARBA00022694"/>
    </source>
</evidence>
<keyword evidence="3 5" id="KW-0694">RNA-binding</keyword>
<dbReference type="Pfam" id="PF22023">
    <property type="entry name" value="Pus10_THUMP_arc"/>
    <property type="match status" value="1"/>
</dbReference>
<dbReference type="GO" id="GO:0000049">
    <property type="term" value="F:tRNA binding"/>
    <property type="evidence" value="ECO:0007669"/>
    <property type="project" value="InterPro"/>
</dbReference>
<dbReference type="InterPro" id="IPR055174">
    <property type="entry name" value="Pus10_THUMP_arc"/>
</dbReference>
<dbReference type="GO" id="GO:0031119">
    <property type="term" value="P:tRNA pseudouridine synthesis"/>
    <property type="evidence" value="ECO:0007669"/>
    <property type="project" value="UniProtKB-UniRule"/>
</dbReference>
<dbReference type="AlphaFoldDB" id="A0A832ZW31"/>
<dbReference type="InterPro" id="IPR048741">
    <property type="entry name" value="Pus10-like_C"/>
</dbReference>
<dbReference type="PROSITE" id="PS51165">
    <property type="entry name" value="THUMP"/>
    <property type="match status" value="1"/>
</dbReference>
<keyword evidence="4 5" id="KW-0413">Isomerase</keyword>
<comment type="function">
    <text evidence="5">Responsible for synthesis of pseudouridine from uracil-54 and uracil-55 in the psi GC loop of transfer RNAs.</text>
</comment>
<feature type="active site" description="Nucleophile" evidence="5">
    <location>
        <position position="266"/>
    </location>
</feature>
<evidence type="ECO:0000256" key="1">
    <source>
        <dbReference type="ARBA" id="ARBA00009652"/>
    </source>
</evidence>
<dbReference type="InterPro" id="IPR005912">
    <property type="entry name" value="Pus10"/>
</dbReference>
<evidence type="ECO:0000256" key="3">
    <source>
        <dbReference type="ARBA" id="ARBA00022884"/>
    </source>
</evidence>
<feature type="binding site" evidence="5">
    <location>
        <position position="334"/>
    </location>
    <ligand>
        <name>substrate</name>
    </ligand>
</feature>
<protein>
    <recommendedName>
        <fullName evidence="5">tRNA pseudouridine synthase Pus10</fullName>
        <ecNumber evidence="5">5.4.99.25</ecNumber>
    </recommendedName>
    <alternativeName>
        <fullName evidence="5">tRNA pseudouridine 54/55 synthase</fullName>
        <shortName evidence="5">Psi54/55 synthase</shortName>
    </alternativeName>
</protein>